<name>A0A5N5W605_STRMB</name>
<evidence type="ECO:0000313" key="1">
    <source>
        <dbReference type="EMBL" id="KAB7839952.1"/>
    </source>
</evidence>
<dbReference type="Proteomes" id="UP000327000">
    <property type="component" value="Unassembled WGS sequence"/>
</dbReference>
<keyword evidence="2" id="KW-1185">Reference proteome</keyword>
<comment type="caution">
    <text evidence="1">The sequence shown here is derived from an EMBL/GenBank/DDBJ whole genome shotgun (WGS) entry which is preliminary data.</text>
</comment>
<dbReference type="PANTHER" id="PTHR14136">
    <property type="entry name" value="BTB_POZ DOMAIN-CONTAINING PROTEIN KCTD9"/>
    <property type="match status" value="1"/>
</dbReference>
<evidence type="ECO:0000313" key="2">
    <source>
        <dbReference type="Proteomes" id="UP000327000"/>
    </source>
</evidence>
<gene>
    <name evidence="1" type="ORF">FRZ00_20760</name>
</gene>
<dbReference type="AlphaFoldDB" id="A0A5N5W605"/>
<dbReference type="Gene3D" id="2.160.20.80">
    <property type="entry name" value="E3 ubiquitin-protein ligase SopA"/>
    <property type="match status" value="1"/>
</dbReference>
<dbReference type="EMBL" id="VOKX01000069">
    <property type="protein sequence ID" value="KAB7839952.1"/>
    <property type="molecule type" value="Genomic_DNA"/>
</dbReference>
<proteinExistence type="predicted"/>
<dbReference type="SUPFAM" id="SSF141571">
    <property type="entry name" value="Pentapeptide repeat-like"/>
    <property type="match status" value="1"/>
</dbReference>
<protein>
    <submittedName>
        <fullName evidence="1">Pentapeptide repeat-containing protein</fullName>
    </submittedName>
</protein>
<dbReference type="RefSeq" id="WP_152264515.1">
    <property type="nucleotide sequence ID" value="NZ_VOKX01000069.1"/>
</dbReference>
<accession>A0A5N5W605</accession>
<dbReference type="InterPro" id="IPR001646">
    <property type="entry name" value="5peptide_repeat"/>
</dbReference>
<reference evidence="1 2" key="1">
    <citation type="journal article" date="2019" name="Microb. Cell Fact.">
        <title>Exploring novel herbicidin analogues by transcriptional regulator overexpression and MS/MS molecular networking.</title>
        <authorList>
            <person name="Shi Y."/>
            <person name="Gu R."/>
            <person name="Li Y."/>
            <person name="Wang X."/>
            <person name="Ren W."/>
            <person name="Li X."/>
            <person name="Wang L."/>
            <person name="Xie Y."/>
            <person name="Hong B."/>
        </authorList>
    </citation>
    <scope>NUCLEOTIDE SEQUENCE [LARGE SCALE GENOMIC DNA]</scope>
    <source>
        <strain evidence="1 2">US-43</strain>
    </source>
</reference>
<dbReference type="Pfam" id="PF13599">
    <property type="entry name" value="Pentapeptide_4"/>
    <property type="match status" value="1"/>
</dbReference>
<organism evidence="1 2">
    <name type="scientific">Streptomyces mobaraensis</name>
    <name type="common">Streptoverticillium mobaraense</name>
    <dbReference type="NCBI Taxonomy" id="35621"/>
    <lineage>
        <taxon>Bacteria</taxon>
        <taxon>Bacillati</taxon>
        <taxon>Actinomycetota</taxon>
        <taxon>Actinomycetes</taxon>
        <taxon>Kitasatosporales</taxon>
        <taxon>Streptomycetaceae</taxon>
        <taxon>Streptomyces</taxon>
    </lineage>
</organism>
<sequence length="219" mass="23686">MRIPAPRELTELPYAHRLEPFTGPMERGGGYESVHFAGSAFEDAQGGSSLFSEAAFSSAVFERGSLRRSRFDDVWLHTVRMVGTSLADTTWLDGEFTAGVLAGVEMHGAELRRVVFRQCKLDSVNLRGATLREVAFVDCLLRDVDFGGATLTDVRFPGSTLDRARFERARLAKVDLRDAAALGITAGLGDLGGATVSTPQLFDLAPALAQHIGLIVEDD</sequence>
<dbReference type="OrthoDB" id="2579959at2"/>
<dbReference type="PANTHER" id="PTHR14136:SF17">
    <property type="entry name" value="BTB_POZ DOMAIN-CONTAINING PROTEIN KCTD9"/>
    <property type="match status" value="1"/>
</dbReference>
<dbReference type="InterPro" id="IPR051082">
    <property type="entry name" value="Pentapeptide-BTB/POZ_domain"/>
</dbReference>